<dbReference type="InterPro" id="IPR017896">
    <property type="entry name" value="4Fe4S_Fe-S-bd"/>
</dbReference>
<keyword evidence="3" id="KW-0411">Iron-sulfur</keyword>
<dbReference type="STRING" id="1921803.NIES593_07130"/>
<dbReference type="GO" id="GO:0051536">
    <property type="term" value="F:iron-sulfur cluster binding"/>
    <property type="evidence" value="ECO:0007669"/>
    <property type="project" value="UniProtKB-KW"/>
</dbReference>
<accession>A0A1U7HLI3</accession>
<dbReference type="Gene3D" id="3.30.70.20">
    <property type="match status" value="1"/>
</dbReference>
<evidence type="ECO:0000259" key="4">
    <source>
        <dbReference type="PROSITE" id="PS51379"/>
    </source>
</evidence>
<dbReference type="OrthoDB" id="9803397at2"/>
<evidence type="ECO:0000256" key="1">
    <source>
        <dbReference type="ARBA" id="ARBA00022723"/>
    </source>
</evidence>
<organism evidence="5 6">
    <name type="scientific">Hydrococcus rivularis NIES-593</name>
    <dbReference type="NCBI Taxonomy" id="1921803"/>
    <lineage>
        <taxon>Bacteria</taxon>
        <taxon>Bacillati</taxon>
        <taxon>Cyanobacteriota</taxon>
        <taxon>Cyanophyceae</taxon>
        <taxon>Pleurocapsales</taxon>
        <taxon>Hydrococcaceae</taxon>
        <taxon>Hydrococcus</taxon>
    </lineage>
</organism>
<feature type="domain" description="4Fe-4S ferredoxin-type" evidence="4">
    <location>
        <begin position="1"/>
        <end position="29"/>
    </location>
</feature>
<dbReference type="AlphaFoldDB" id="A0A1U7HLI3"/>
<dbReference type="Proteomes" id="UP000186868">
    <property type="component" value="Unassembled WGS sequence"/>
</dbReference>
<keyword evidence="6" id="KW-1185">Reference proteome</keyword>
<sequence>MTYQITSECIECDRCQTQCPTGAIETLNGKPFINPNLCNDCVGYYSVPQCMAVCPTNRGCVPSIDTLIQPKQIQTDYWESWFDIYDRAIAQLKARKQTKYWHRWFSLYSQEIASLANTVQ</sequence>
<name>A0A1U7HLI3_9CYAN</name>
<dbReference type="EMBL" id="MRCB01000006">
    <property type="protein sequence ID" value="OKH24446.1"/>
    <property type="molecule type" value="Genomic_DNA"/>
</dbReference>
<dbReference type="Pfam" id="PF13237">
    <property type="entry name" value="Fer4_10"/>
    <property type="match status" value="1"/>
</dbReference>
<dbReference type="RefSeq" id="WP_073598928.1">
    <property type="nucleotide sequence ID" value="NZ_MRCB01000006.1"/>
</dbReference>
<evidence type="ECO:0000256" key="2">
    <source>
        <dbReference type="ARBA" id="ARBA00023004"/>
    </source>
</evidence>
<dbReference type="PROSITE" id="PS00198">
    <property type="entry name" value="4FE4S_FER_1"/>
    <property type="match status" value="1"/>
</dbReference>
<evidence type="ECO:0000256" key="3">
    <source>
        <dbReference type="ARBA" id="ARBA00023014"/>
    </source>
</evidence>
<evidence type="ECO:0000313" key="5">
    <source>
        <dbReference type="EMBL" id="OKH24446.1"/>
    </source>
</evidence>
<dbReference type="PROSITE" id="PS51379">
    <property type="entry name" value="4FE4S_FER_2"/>
    <property type="match status" value="1"/>
</dbReference>
<dbReference type="InterPro" id="IPR017900">
    <property type="entry name" value="4Fe4S_Fe_S_CS"/>
</dbReference>
<reference evidence="5 6" key="1">
    <citation type="submission" date="2016-11" db="EMBL/GenBank/DDBJ databases">
        <title>Draft Genome Sequences of Nine Cyanobacterial Strains from Diverse Habitats.</title>
        <authorList>
            <person name="Zhu T."/>
            <person name="Hou S."/>
            <person name="Lu X."/>
            <person name="Hess W.R."/>
        </authorList>
    </citation>
    <scope>NUCLEOTIDE SEQUENCE [LARGE SCALE GENOMIC DNA]</scope>
    <source>
        <strain evidence="5 6">NIES-593</strain>
    </source>
</reference>
<dbReference type="SUPFAM" id="SSF54862">
    <property type="entry name" value="4Fe-4S ferredoxins"/>
    <property type="match status" value="1"/>
</dbReference>
<comment type="caution">
    <text evidence="5">The sequence shown here is derived from an EMBL/GenBank/DDBJ whole genome shotgun (WGS) entry which is preliminary data.</text>
</comment>
<dbReference type="GO" id="GO:0046872">
    <property type="term" value="F:metal ion binding"/>
    <property type="evidence" value="ECO:0007669"/>
    <property type="project" value="UniProtKB-KW"/>
</dbReference>
<gene>
    <name evidence="5" type="ORF">NIES593_07130</name>
</gene>
<keyword evidence="2" id="KW-0408">Iron</keyword>
<protein>
    <submittedName>
        <fullName evidence="5">4Fe-4S ferredoxin</fullName>
    </submittedName>
</protein>
<proteinExistence type="predicted"/>
<keyword evidence="1" id="KW-0479">Metal-binding</keyword>
<evidence type="ECO:0000313" key="6">
    <source>
        <dbReference type="Proteomes" id="UP000186868"/>
    </source>
</evidence>